<dbReference type="Gene3D" id="3.40.50.970">
    <property type="match status" value="2"/>
</dbReference>
<dbReference type="AlphaFoldDB" id="A0A931ITQ8"/>
<dbReference type="Pfam" id="PF02775">
    <property type="entry name" value="TPP_enzyme_C"/>
    <property type="match status" value="1"/>
</dbReference>
<evidence type="ECO:0000256" key="1">
    <source>
        <dbReference type="ARBA" id="ARBA00007812"/>
    </source>
</evidence>
<sequence>MNGAQALMQTLTDAGIEVCFTNPGTSEMHFVAALDDQPRMRAVLCLFEGVATGAADGYARMADKPAATLLHLGCGLGNGLANLHNARKGKVPVLNIVGDHATYHAPLDAQLQSDIETVARNVSPGFVRTATQTGTLAQDAVDALQVARGRPGQVATLILPADVSWSDGGQAVAPPPAPVAPVCDDTTLESLVALLQSGARVAFLLGGQALREAALVSAARIAAHSGAKLFSEVFPTRLTRGAGVPAVERMAYLAELASVQLRGFEHLVLVDAKAPVSFFAYPGKKSELVPPGCQVHTLCSPEQDAAASLTRLAQALGVDALTPPRSPALRPSRPRGRKLTAEKVCKAIGHLLPENAIVVDEAITSGLMLPKFTAGAPRHDLLTLTGGAIGQALPNAIGAAIACPNRPVLALVGDGSAMYTIQALWTMAREGLNVVTVIFNNAAYSVLNVELSRVGAQEAGPKAKAQLDLSAPGLNFTALAQGMGVPATRVQSPEGFVQALERTLSTPGPHLIEALVPPSLSGLKLKLLPTVLESLEGLPAPVARFLKRKLAP</sequence>
<name>A0A931ITQ8_9BURK</name>
<dbReference type="PANTHER" id="PTHR18968:SF86">
    <property type="entry name" value="ACETOLACTATE SYNTHASE LARGE SUBUNIT ILVX-RELATED"/>
    <property type="match status" value="1"/>
</dbReference>
<feature type="domain" description="Thiamine pyrophosphate enzyme TPP-binding" evidence="3">
    <location>
        <begin position="377"/>
        <end position="513"/>
    </location>
</feature>
<dbReference type="GO" id="GO:0044281">
    <property type="term" value="P:small molecule metabolic process"/>
    <property type="evidence" value="ECO:0007669"/>
    <property type="project" value="UniProtKB-ARBA"/>
</dbReference>
<dbReference type="CDD" id="cd07035">
    <property type="entry name" value="TPP_PYR_POX_like"/>
    <property type="match status" value="1"/>
</dbReference>
<dbReference type="InterPro" id="IPR000399">
    <property type="entry name" value="TPP-bd_CS"/>
</dbReference>
<comment type="caution">
    <text evidence="5">The sequence shown here is derived from an EMBL/GenBank/DDBJ whole genome shotgun (WGS) entry which is preliminary data.</text>
</comment>
<dbReference type="RefSeq" id="WP_198098970.1">
    <property type="nucleotide sequence ID" value="NZ_JAEDAL010000001.1"/>
</dbReference>
<gene>
    <name evidence="5" type="ORF">I7X43_00705</name>
</gene>
<reference evidence="5" key="1">
    <citation type="submission" date="2020-12" db="EMBL/GenBank/DDBJ databases">
        <title>The genome sequence of Inhella sp. 4Y17.</title>
        <authorList>
            <person name="Liu Y."/>
        </authorList>
    </citation>
    <scope>NUCLEOTIDE SEQUENCE</scope>
    <source>
        <strain evidence="5">4Y10</strain>
    </source>
</reference>
<dbReference type="GO" id="GO:0030976">
    <property type="term" value="F:thiamine pyrophosphate binding"/>
    <property type="evidence" value="ECO:0007669"/>
    <property type="project" value="InterPro"/>
</dbReference>
<dbReference type="CDD" id="cd02002">
    <property type="entry name" value="TPP_BFDC"/>
    <property type="match status" value="1"/>
</dbReference>
<evidence type="ECO:0000313" key="5">
    <source>
        <dbReference type="EMBL" id="MBH9551351.1"/>
    </source>
</evidence>
<dbReference type="Pfam" id="PF02776">
    <property type="entry name" value="TPP_enzyme_N"/>
    <property type="match status" value="1"/>
</dbReference>
<evidence type="ECO:0000313" key="6">
    <source>
        <dbReference type="Proteomes" id="UP000620139"/>
    </source>
</evidence>
<dbReference type="PANTHER" id="PTHR18968">
    <property type="entry name" value="THIAMINE PYROPHOSPHATE ENZYMES"/>
    <property type="match status" value="1"/>
</dbReference>
<keyword evidence="6" id="KW-1185">Reference proteome</keyword>
<dbReference type="EMBL" id="JAEDAL010000001">
    <property type="protein sequence ID" value="MBH9551351.1"/>
    <property type="molecule type" value="Genomic_DNA"/>
</dbReference>
<evidence type="ECO:0000259" key="4">
    <source>
        <dbReference type="Pfam" id="PF02776"/>
    </source>
</evidence>
<keyword evidence="2" id="KW-0786">Thiamine pyrophosphate</keyword>
<dbReference type="GO" id="GO:0003984">
    <property type="term" value="F:acetolactate synthase activity"/>
    <property type="evidence" value="ECO:0007669"/>
    <property type="project" value="TreeGrafter"/>
</dbReference>
<organism evidence="5 6">
    <name type="scientific">Inhella gelatinilytica</name>
    <dbReference type="NCBI Taxonomy" id="2795030"/>
    <lineage>
        <taxon>Bacteria</taxon>
        <taxon>Pseudomonadati</taxon>
        <taxon>Pseudomonadota</taxon>
        <taxon>Betaproteobacteria</taxon>
        <taxon>Burkholderiales</taxon>
        <taxon>Sphaerotilaceae</taxon>
        <taxon>Inhella</taxon>
    </lineage>
</organism>
<comment type="similarity">
    <text evidence="1">Belongs to the TPP enzyme family.</text>
</comment>
<accession>A0A931ITQ8</accession>
<dbReference type="InterPro" id="IPR029061">
    <property type="entry name" value="THDP-binding"/>
</dbReference>
<evidence type="ECO:0000256" key="2">
    <source>
        <dbReference type="ARBA" id="ARBA00023052"/>
    </source>
</evidence>
<dbReference type="NCBIfam" id="NF005760">
    <property type="entry name" value="PRK07586.1"/>
    <property type="match status" value="1"/>
</dbReference>
<evidence type="ECO:0000259" key="3">
    <source>
        <dbReference type="Pfam" id="PF02775"/>
    </source>
</evidence>
<dbReference type="Proteomes" id="UP000620139">
    <property type="component" value="Unassembled WGS sequence"/>
</dbReference>
<proteinExistence type="inferred from homology"/>
<dbReference type="SUPFAM" id="SSF52518">
    <property type="entry name" value="Thiamin diphosphate-binding fold (THDP-binding)"/>
    <property type="match status" value="2"/>
</dbReference>
<dbReference type="InterPro" id="IPR011766">
    <property type="entry name" value="TPP_enzyme_TPP-bd"/>
</dbReference>
<dbReference type="GO" id="GO:0000287">
    <property type="term" value="F:magnesium ion binding"/>
    <property type="evidence" value="ECO:0007669"/>
    <property type="project" value="InterPro"/>
</dbReference>
<dbReference type="InterPro" id="IPR012001">
    <property type="entry name" value="Thiamin_PyroP_enz_TPP-bd_dom"/>
</dbReference>
<dbReference type="InterPro" id="IPR045229">
    <property type="entry name" value="TPP_enz"/>
</dbReference>
<protein>
    <submittedName>
        <fullName evidence="5">Acetolactate synthase large subunit</fullName>
    </submittedName>
</protein>
<dbReference type="GO" id="GO:0050660">
    <property type="term" value="F:flavin adenine dinucleotide binding"/>
    <property type="evidence" value="ECO:0007669"/>
    <property type="project" value="TreeGrafter"/>
</dbReference>
<feature type="domain" description="Thiamine pyrophosphate enzyme N-terminal TPP-binding" evidence="4">
    <location>
        <begin position="1"/>
        <end position="110"/>
    </location>
</feature>
<dbReference type="PROSITE" id="PS00187">
    <property type="entry name" value="TPP_ENZYMES"/>
    <property type="match status" value="1"/>
</dbReference>